<dbReference type="Pfam" id="PF00933">
    <property type="entry name" value="Glyco_hydro_3"/>
    <property type="match status" value="1"/>
</dbReference>
<dbReference type="RefSeq" id="WP_323698653.1">
    <property type="nucleotide sequence ID" value="NZ_JAYGIL010000032.1"/>
</dbReference>
<evidence type="ECO:0000256" key="7">
    <source>
        <dbReference type="SAM" id="SignalP"/>
    </source>
</evidence>
<dbReference type="InterPro" id="IPR051915">
    <property type="entry name" value="Cellulose_Degrad_GH3"/>
</dbReference>
<evidence type="ECO:0000313" key="11">
    <source>
        <dbReference type="Proteomes" id="UP001303899"/>
    </source>
</evidence>
<dbReference type="SUPFAM" id="SSF52279">
    <property type="entry name" value="Beta-D-glucan exohydrolase, C-terminal domain"/>
    <property type="match status" value="1"/>
</dbReference>
<evidence type="ECO:0000259" key="9">
    <source>
        <dbReference type="Pfam" id="PF01915"/>
    </source>
</evidence>
<dbReference type="PANTHER" id="PTHR30620">
    <property type="entry name" value="PERIPLASMIC BETA-GLUCOSIDASE-RELATED"/>
    <property type="match status" value="1"/>
</dbReference>
<dbReference type="InterPro" id="IPR036962">
    <property type="entry name" value="Glyco_hydro_3_N_sf"/>
</dbReference>
<evidence type="ECO:0000256" key="5">
    <source>
        <dbReference type="ARBA" id="ARBA00022801"/>
    </source>
</evidence>
<accession>A0ABU5S9Z8</accession>
<dbReference type="InterPro" id="IPR002772">
    <property type="entry name" value="Glyco_hydro_3_C"/>
</dbReference>
<evidence type="ECO:0000313" key="10">
    <source>
        <dbReference type="EMBL" id="MEA5405240.1"/>
    </source>
</evidence>
<evidence type="ECO:0000256" key="1">
    <source>
        <dbReference type="ARBA" id="ARBA00000448"/>
    </source>
</evidence>
<evidence type="ECO:0000259" key="8">
    <source>
        <dbReference type="Pfam" id="PF00933"/>
    </source>
</evidence>
<keyword evidence="6" id="KW-0326">Glycosidase</keyword>
<feature type="signal peptide" evidence="7">
    <location>
        <begin position="1"/>
        <end position="23"/>
    </location>
</feature>
<keyword evidence="4 7" id="KW-0732">Signal</keyword>
<comment type="similarity">
    <text evidence="2">Belongs to the glycosyl hydrolase 3 family.</text>
</comment>
<name>A0ABU5S9Z8_9BACT</name>
<dbReference type="Pfam" id="PF01915">
    <property type="entry name" value="Glyco_hydro_3_C"/>
    <property type="match status" value="1"/>
</dbReference>
<reference evidence="10 11" key="1">
    <citation type="submission" date="2023-12" db="EMBL/GenBank/DDBJ databases">
        <title>Novel species of the genus Arcicella isolated from rivers.</title>
        <authorList>
            <person name="Lu H."/>
        </authorList>
    </citation>
    <scope>NUCLEOTIDE SEQUENCE [LARGE SCALE GENOMIC DNA]</scope>
    <source>
        <strain evidence="10 11">DC2W</strain>
    </source>
</reference>
<dbReference type="SUPFAM" id="SSF51445">
    <property type="entry name" value="(Trans)glycosidases"/>
    <property type="match status" value="1"/>
</dbReference>
<dbReference type="Proteomes" id="UP001303899">
    <property type="component" value="Unassembled WGS sequence"/>
</dbReference>
<dbReference type="EMBL" id="JAYGIL010000032">
    <property type="protein sequence ID" value="MEA5405240.1"/>
    <property type="molecule type" value="Genomic_DNA"/>
</dbReference>
<gene>
    <name evidence="10" type="ORF">VB776_20050</name>
</gene>
<keyword evidence="5 10" id="KW-0378">Hydrolase</keyword>
<dbReference type="GO" id="GO:0016787">
    <property type="term" value="F:hydrolase activity"/>
    <property type="evidence" value="ECO:0007669"/>
    <property type="project" value="UniProtKB-KW"/>
</dbReference>
<dbReference type="Gene3D" id="3.20.20.300">
    <property type="entry name" value="Glycoside hydrolase, family 3, N-terminal domain"/>
    <property type="match status" value="1"/>
</dbReference>
<protein>
    <recommendedName>
        <fullName evidence="3">beta-glucosidase</fullName>
        <ecNumber evidence="3">3.2.1.21</ecNumber>
    </recommendedName>
</protein>
<dbReference type="InterPro" id="IPR036881">
    <property type="entry name" value="Glyco_hydro_3_C_sf"/>
</dbReference>
<dbReference type="InterPro" id="IPR001764">
    <property type="entry name" value="Glyco_hydro_3_N"/>
</dbReference>
<dbReference type="PANTHER" id="PTHR30620:SF16">
    <property type="entry name" value="LYSOSOMAL BETA GLUCOSIDASE"/>
    <property type="match status" value="1"/>
</dbReference>
<sequence>MRTCLRFGSISLLQVLLTLSLNAQKLIQPSLGKRSVALLKVKNFEFKDLNKNGKLDQYEDWRLPIDLRVKNLVNQMTLEEKIGFMVISTTRLAGDYSFQPNAPKAEISSGFNEEDLMQPINMFTRKPLPVPTMSAAGTTKGVMNFHLRHFILRANTNAKIMAEWSNNLQALCESSRLGIPAVVASNPRNHVTIDASIGLSVGTTVFSKWPGELGLAAMRDLKLTREFAEIAGKEWSAVGLRKGYMYMADLSTEPRWQRIEGTFGENADLTSDMIREIVLGFQGVKLGKSSVAMTTKHFPGGGPQVGGQDSHFDWGKNAHYPGGMFEYHLKPFKAAIAAGTSSIMPYYSAPKGKEFEEVGFSYNKAIIQDLLRKQLGFKGIINSDTGPIDMMPWGVENLTILERYQKAINAGVDIFSGGADPSLLLETVKKGLVSEERINESITRLLREKFQLGLFENPYVDVETAVKTVGNADFQKKGDLALRKSIVLLRNEDKLLPIAKKTKVYFETYYDNGRTKNPITVNKPNIQNPNIEFVGSKEEADVVLLWLIPNGGSLFSSQGKPIELSLSKNKIDVAHVNEIIQAKPTIVAINFTNPWVIDEIGGNNLKSVLATFGTTSDALIDVVTGAFNPTGKMPFTTPVSEKAVAENQSDVPGYLKPKGYALFKFGEGISY</sequence>
<dbReference type="PRINTS" id="PR00133">
    <property type="entry name" value="GLHYDRLASE3"/>
</dbReference>
<organism evidence="10 11">
    <name type="scientific">Arcicella gelida</name>
    <dbReference type="NCBI Taxonomy" id="2984195"/>
    <lineage>
        <taxon>Bacteria</taxon>
        <taxon>Pseudomonadati</taxon>
        <taxon>Bacteroidota</taxon>
        <taxon>Cytophagia</taxon>
        <taxon>Cytophagales</taxon>
        <taxon>Flectobacillaceae</taxon>
        <taxon>Arcicella</taxon>
    </lineage>
</organism>
<comment type="catalytic activity">
    <reaction evidence="1">
        <text>Hydrolysis of terminal, non-reducing beta-D-glucosyl residues with release of beta-D-glucose.</text>
        <dbReference type="EC" id="3.2.1.21"/>
    </reaction>
</comment>
<proteinExistence type="inferred from homology"/>
<dbReference type="EC" id="3.2.1.21" evidence="3"/>
<feature type="domain" description="Glycoside hydrolase family 3 C-terminal" evidence="9">
    <location>
        <begin position="486"/>
        <end position="671"/>
    </location>
</feature>
<evidence type="ECO:0000256" key="2">
    <source>
        <dbReference type="ARBA" id="ARBA00005336"/>
    </source>
</evidence>
<dbReference type="Gene3D" id="3.40.50.1700">
    <property type="entry name" value="Glycoside hydrolase family 3 C-terminal domain"/>
    <property type="match status" value="1"/>
</dbReference>
<evidence type="ECO:0000256" key="6">
    <source>
        <dbReference type="ARBA" id="ARBA00023295"/>
    </source>
</evidence>
<evidence type="ECO:0000256" key="3">
    <source>
        <dbReference type="ARBA" id="ARBA00012744"/>
    </source>
</evidence>
<dbReference type="InterPro" id="IPR017853">
    <property type="entry name" value="GH"/>
</dbReference>
<keyword evidence="11" id="KW-1185">Reference proteome</keyword>
<evidence type="ECO:0000256" key="4">
    <source>
        <dbReference type="ARBA" id="ARBA00022729"/>
    </source>
</evidence>
<feature type="domain" description="Glycoside hydrolase family 3 N-terminal" evidence="8">
    <location>
        <begin position="157"/>
        <end position="447"/>
    </location>
</feature>
<comment type="caution">
    <text evidence="10">The sequence shown here is derived from an EMBL/GenBank/DDBJ whole genome shotgun (WGS) entry which is preliminary data.</text>
</comment>
<feature type="chain" id="PRO_5045765192" description="beta-glucosidase" evidence="7">
    <location>
        <begin position="24"/>
        <end position="671"/>
    </location>
</feature>